<protein>
    <submittedName>
        <fullName evidence="1">Uncharacterized protein</fullName>
    </submittedName>
</protein>
<organism evidence="1 2">
    <name type="scientific">Stylophora pistillata</name>
    <name type="common">Smooth cauliflower coral</name>
    <dbReference type="NCBI Taxonomy" id="50429"/>
    <lineage>
        <taxon>Eukaryota</taxon>
        <taxon>Metazoa</taxon>
        <taxon>Cnidaria</taxon>
        <taxon>Anthozoa</taxon>
        <taxon>Hexacorallia</taxon>
        <taxon>Scleractinia</taxon>
        <taxon>Astrocoeniina</taxon>
        <taxon>Pocilloporidae</taxon>
        <taxon>Stylophora</taxon>
    </lineage>
</organism>
<accession>A0A2B4SIT1</accession>
<dbReference type="Proteomes" id="UP000225706">
    <property type="component" value="Unassembled WGS sequence"/>
</dbReference>
<reference evidence="2" key="1">
    <citation type="journal article" date="2017" name="bioRxiv">
        <title>Comparative analysis of the genomes of Stylophora pistillata and Acropora digitifera provides evidence for extensive differences between species of corals.</title>
        <authorList>
            <person name="Voolstra C.R."/>
            <person name="Li Y."/>
            <person name="Liew Y.J."/>
            <person name="Baumgarten S."/>
            <person name="Zoccola D."/>
            <person name="Flot J.-F."/>
            <person name="Tambutte S."/>
            <person name="Allemand D."/>
            <person name="Aranda M."/>
        </authorList>
    </citation>
    <scope>NUCLEOTIDE SEQUENCE [LARGE SCALE GENOMIC DNA]</scope>
</reference>
<sequence>MILSLDPGKLPQNKSDSQVSSAIDLVAGGKYFIDIVAICVHRMNKLQLLWKTPSSSGFEIINSTFLSPIMDDNSLGIFNIYDEDIPDSQACARRRNQTIYFKSPSQMSCLSHEEVKNVLPYCEYKPSYTLDHTIWGYEAVTHRVVHSFIYPFPEHEQLRDQKKWIYPLGENETKEVVNIFMKGLHSKEPRDSVNNSSGEVWWPNGKCTGLLIEWSGFEP</sequence>
<dbReference type="EMBL" id="LSMT01000048">
    <property type="protein sequence ID" value="PFX30574.1"/>
    <property type="molecule type" value="Genomic_DNA"/>
</dbReference>
<proteinExistence type="predicted"/>
<dbReference type="OrthoDB" id="5971499at2759"/>
<gene>
    <name evidence="1" type="ORF">AWC38_SpisGene4625</name>
</gene>
<keyword evidence="2" id="KW-1185">Reference proteome</keyword>
<comment type="caution">
    <text evidence="1">The sequence shown here is derived from an EMBL/GenBank/DDBJ whole genome shotgun (WGS) entry which is preliminary data.</text>
</comment>
<dbReference type="AlphaFoldDB" id="A0A2B4SIT1"/>
<evidence type="ECO:0000313" key="2">
    <source>
        <dbReference type="Proteomes" id="UP000225706"/>
    </source>
</evidence>
<name>A0A2B4SIT1_STYPI</name>
<evidence type="ECO:0000313" key="1">
    <source>
        <dbReference type="EMBL" id="PFX30574.1"/>
    </source>
</evidence>